<evidence type="ECO:0000313" key="2">
    <source>
        <dbReference type="EMBL" id="MET3599249.1"/>
    </source>
</evidence>
<keyword evidence="1" id="KW-0812">Transmembrane</keyword>
<keyword evidence="1" id="KW-1133">Transmembrane helix</keyword>
<evidence type="ECO:0008006" key="4">
    <source>
        <dbReference type="Google" id="ProtNLM"/>
    </source>
</evidence>
<comment type="caution">
    <text evidence="2">The sequence shown here is derived from an EMBL/GenBank/DDBJ whole genome shotgun (WGS) entry which is preliminary data.</text>
</comment>
<protein>
    <recommendedName>
        <fullName evidence="4">Holin</fullName>
    </recommendedName>
</protein>
<dbReference type="Proteomes" id="UP001549164">
    <property type="component" value="Unassembled WGS sequence"/>
</dbReference>
<keyword evidence="3" id="KW-1185">Reference proteome</keyword>
<sequence length="69" mass="7360">MDYAKKWYLSKTVWGALLAVAAPLFQMGGIYLDEGMQSDLATSITTFAGASGGLLALFGRISAKDTLVR</sequence>
<reference evidence="2 3" key="1">
    <citation type="submission" date="2024-06" db="EMBL/GenBank/DDBJ databases">
        <title>Genomic Encyclopedia of Type Strains, Phase IV (KMG-IV): sequencing the most valuable type-strain genomes for metagenomic binning, comparative biology and taxonomic classification.</title>
        <authorList>
            <person name="Goeker M."/>
        </authorList>
    </citation>
    <scope>NUCLEOTIDE SEQUENCE [LARGE SCALE GENOMIC DNA]</scope>
    <source>
        <strain evidence="2 3">DSM 28102</strain>
    </source>
</reference>
<organism evidence="2 3">
    <name type="scientific">Martelella mangrovi</name>
    <dbReference type="NCBI Taxonomy" id="1397477"/>
    <lineage>
        <taxon>Bacteria</taxon>
        <taxon>Pseudomonadati</taxon>
        <taxon>Pseudomonadota</taxon>
        <taxon>Alphaproteobacteria</taxon>
        <taxon>Hyphomicrobiales</taxon>
        <taxon>Aurantimonadaceae</taxon>
        <taxon>Martelella</taxon>
    </lineage>
</organism>
<dbReference type="RefSeq" id="WP_106305020.1">
    <property type="nucleotide sequence ID" value="NZ_JBEPLY010000003.1"/>
</dbReference>
<gene>
    <name evidence="2" type="ORF">ABID12_001180</name>
</gene>
<name>A0ABV2I910_9HYPH</name>
<dbReference type="EMBL" id="JBEPLY010000003">
    <property type="protein sequence ID" value="MET3599249.1"/>
    <property type="molecule type" value="Genomic_DNA"/>
</dbReference>
<accession>A0ABV2I910</accession>
<feature type="transmembrane region" description="Helical" evidence="1">
    <location>
        <begin position="12"/>
        <end position="32"/>
    </location>
</feature>
<feature type="transmembrane region" description="Helical" evidence="1">
    <location>
        <begin position="44"/>
        <end position="63"/>
    </location>
</feature>
<proteinExistence type="predicted"/>
<keyword evidence="1" id="KW-0472">Membrane</keyword>
<evidence type="ECO:0000256" key="1">
    <source>
        <dbReference type="SAM" id="Phobius"/>
    </source>
</evidence>
<evidence type="ECO:0000313" key="3">
    <source>
        <dbReference type="Proteomes" id="UP001549164"/>
    </source>
</evidence>